<keyword evidence="1" id="KW-0472">Membrane</keyword>
<feature type="domain" description="Histidine kinase/HSP90-like ATPase" evidence="2">
    <location>
        <begin position="266"/>
        <end position="341"/>
    </location>
</feature>
<reference evidence="4" key="1">
    <citation type="submission" date="2021-01" db="EMBL/GenBank/DDBJ databases">
        <title>Genome seq and assembly of Tabrizicola sp. KVB23.</title>
        <authorList>
            <person name="Chhetri G."/>
        </authorList>
    </citation>
    <scope>NUCLEOTIDE SEQUENCE</scope>
    <source>
        <strain evidence="4">KVB23</strain>
    </source>
</reference>
<dbReference type="InterPro" id="IPR003594">
    <property type="entry name" value="HATPase_dom"/>
</dbReference>
<dbReference type="SUPFAM" id="SSF55874">
    <property type="entry name" value="ATPase domain of HSP90 chaperone/DNA topoisomerase II/histidine kinase"/>
    <property type="match status" value="1"/>
</dbReference>
<gene>
    <name evidence="4" type="ORF">JI744_10240</name>
</gene>
<dbReference type="EMBL" id="JAESVP010000004">
    <property type="protein sequence ID" value="MBL4928482.1"/>
    <property type="molecule type" value="Genomic_DNA"/>
</dbReference>
<dbReference type="GO" id="GO:0016020">
    <property type="term" value="C:membrane"/>
    <property type="evidence" value="ECO:0007669"/>
    <property type="project" value="InterPro"/>
</dbReference>
<feature type="transmembrane region" description="Helical" evidence="1">
    <location>
        <begin position="128"/>
        <end position="149"/>
    </location>
</feature>
<dbReference type="InterPro" id="IPR010559">
    <property type="entry name" value="Sig_transdc_His_kin_internal"/>
</dbReference>
<dbReference type="Pfam" id="PF06580">
    <property type="entry name" value="His_kinase"/>
    <property type="match status" value="1"/>
</dbReference>
<proteinExistence type="predicted"/>
<keyword evidence="5" id="KW-1185">Reference proteome</keyword>
<feature type="transmembrane region" description="Helical" evidence="1">
    <location>
        <begin position="80"/>
        <end position="108"/>
    </location>
</feature>
<feature type="transmembrane region" description="Helical" evidence="1">
    <location>
        <begin position="21"/>
        <end position="38"/>
    </location>
</feature>
<protein>
    <submittedName>
        <fullName evidence="4">Histidine kinase</fullName>
    </submittedName>
</protein>
<dbReference type="InterPro" id="IPR036890">
    <property type="entry name" value="HATPase_C_sf"/>
</dbReference>
<dbReference type="Pfam" id="PF02518">
    <property type="entry name" value="HATPase_c"/>
    <property type="match status" value="1"/>
</dbReference>
<sequence>MEPEAKRVETGLRRAALTMGLIYWAGVFVFSSVLWGIVGTNPLESAAGKLIHYTICAPLTLGMAAALYHQHRWLGRRGEVPLGWLVMLCFIMSLAAAPVWALVGFGVYSFWIAPLPAIWNWLDFGYDMVYGGGLFFGWSCLFITLLYSFDLRERERRLAALREEALSAQMRALRYQVNPHFLFNTLNSIAGLIEEGADDRAGRMVMSLSTFLRTTLALDPMSDVPLSDEVALQGDYLAIERERFSDRMALRIDLPDELRGARVPSLILQPLIENAVKHGVGRATGRVEISLTARREADRLRLTVENDMPQGDSAAAGRAVTVGTGLGLRNVADRLRARYQGAGVLEAGVLDVGVLEADLTGGPVSDGRGVSPLRYRAALDLPFLAG</sequence>
<organism evidence="4 5">
    <name type="scientific">Fuscibacter oryzae</name>
    <dbReference type="NCBI Taxonomy" id="2803939"/>
    <lineage>
        <taxon>Bacteria</taxon>
        <taxon>Pseudomonadati</taxon>
        <taxon>Pseudomonadota</taxon>
        <taxon>Alphaproteobacteria</taxon>
        <taxon>Rhodobacterales</taxon>
        <taxon>Paracoccaceae</taxon>
        <taxon>Fuscibacter</taxon>
    </lineage>
</organism>
<evidence type="ECO:0000313" key="4">
    <source>
        <dbReference type="EMBL" id="MBL4928482.1"/>
    </source>
</evidence>
<evidence type="ECO:0000259" key="2">
    <source>
        <dbReference type="Pfam" id="PF02518"/>
    </source>
</evidence>
<dbReference type="RefSeq" id="WP_202660336.1">
    <property type="nucleotide sequence ID" value="NZ_JAESVP010000004.1"/>
</dbReference>
<dbReference type="PANTHER" id="PTHR34220">
    <property type="entry name" value="SENSOR HISTIDINE KINASE YPDA"/>
    <property type="match status" value="1"/>
</dbReference>
<accession>A0A8J7MQA9</accession>
<dbReference type="Gene3D" id="3.30.565.10">
    <property type="entry name" value="Histidine kinase-like ATPase, C-terminal domain"/>
    <property type="match status" value="1"/>
</dbReference>
<name>A0A8J7MQA9_9RHOB</name>
<keyword evidence="1" id="KW-1133">Transmembrane helix</keyword>
<dbReference type="GO" id="GO:0000155">
    <property type="term" value="F:phosphorelay sensor kinase activity"/>
    <property type="evidence" value="ECO:0007669"/>
    <property type="project" value="InterPro"/>
</dbReference>
<dbReference type="PANTHER" id="PTHR34220:SF7">
    <property type="entry name" value="SENSOR HISTIDINE KINASE YPDA"/>
    <property type="match status" value="1"/>
</dbReference>
<dbReference type="Proteomes" id="UP000619033">
    <property type="component" value="Unassembled WGS sequence"/>
</dbReference>
<keyword evidence="4" id="KW-0418">Kinase</keyword>
<feature type="domain" description="Signal transduction histidine kinase internal region" evidence="3">
    <location>
        <begin position="168"/>
        <end position="247"/>
    </location>
</feature>
<keyword evidence="1" id="KW-0812">Transmembrane</keyword>
<comment type="caution">
    <text evidence="4">The sequence shown here is derived from an EMBL/GenBank/DDBJ whole genome shotgun (WGS) entry which is preliminary data.</text>
</comment>
<keyword evidence="4" id="KW-0808">Transferase</keyword>
<evidence type="ECO:0000313" key="5">
    <source>
        <dbReference type="Proteomes" id="UP000619033"/>
    </source>
</evidence>
<dbReference type="AlphaFoldDB" id="A0A8J7MQA9"/>
<dbReference type="InterPro" id="IPR050640">
    <property type="entry name" value="Bact_2-comp_sensor_kinase"/>
</dbReference>
<evidence type="ECO:0000259" key="3">
    <source>
        <dbReference type="Pfam" id="PF06580"/>
    </source>
</evidence>
<feature type="transmembrane region" description="Helical" evidence="1">
    <location>
        <begin position="50"/>
        <end position="68"/>
    </location>
</feature>
<evidence type="ECO:0000256" key="1">
    <source>
        <dbReference type="SAM" id="Phobius"/>
    </source>
</evidence>